<dbReference type="EMBL" id="CAMPGE010019558">
    <property type="protein sequence ID" value="CAI2377883.1"/>
    <property type="molecule type" value="Genomic_DNA"/>
</dbReference>
<dbReference type="GO" id="GO:0005634">
    <property type="term" value="C:nucleus"/>
    <property type="evidence" value="ECO:0007669"/>
    <property type="project" value="TreeGrafter"/>
</dbReference>
<reference evidence="4" key="1">
    <citation type="submission" date="2023-07" db="EMBL/GenBank/DDBJ databases">
        <authorList>
            <consortium name="AG Swart"/>
            <person name="Singh M."/>
            <person name="Singh A."/>
            <person name="Seah K."/>
            <person name="Emmerich C."/>
        </authorList>
    </citation>
    <scope>NUCLEOTIDE SEQUENCE</scope>
    <source>
        <strain evidence="4">DP1</strain>
    </source>
</reference>
<dbReference type="InterPro" id="IPR037275">
    <property type="entry name" value="Znf_CTCHY_sf"/>
</dbReference>
<dbReference type="SUPFAM" id="SSF57850">
    <property type="entry name" value="RING/U-box"/>
    <property type="match status" value="1"/>
</dbReference>
<dbReference type="InterPro" id="IPR039512">
    <property type="entry name" value="RCHY1_zinc-ribbon"/>
</dbReference>
<dbReference type="PROSITE" id="PS51270">
    <property type="entry name" value="ZF_CTCHY"/>
    <property type="match status" value="1"/>
</dbReference>
<gene>
    <name evidence="4" type="ORF">ECRASSUSDP1_LOCUS19274</name>
</gene>
<dbReference type="InterPro" id="IPR001841">
    <property type="entry name" value="Znf_RING"/>
</dbReference>
<evidence type="ECO:0000313" key="5">
    <source>
        <dbReference type="Proteomes" id="UP001295684"/>
    </source>
</evidence>
<dbReference type="SUPFAM" id="SSF161219">
    <property type="entry name" value="CHY zinc finger-like"/>
    <property type="match status" value="1"/>
</dbReference>
<keyword evidence="1" id="KW-0862">Zinc</keyword>
<sequence length="225" mass="25848">MEDTQVSTDDQTFGCKHYKRKHNIEAVKCLECEHVQKPDQTCENCGIEFAKYFCPKCNLFDEEGETVGLFHCDDCGICRQGGRENAYHCKECDICMYLSMKDLHQCANYRDTQCPICFENFYGVRDGSCRLECGHVLHSECYDEYFKNSISCPICKKFPYPDSIKELIYSSIEQQIEDTAMGEELSNRKDDIICNDCNQYSSASFNIIALKCLHCGGYNTSRVKS</sequence>
<feature type="domain" description="RING-type" evidence="2">
    <location>
        <begin position="114"/>
        <end position="156"/>
    </location>
</feature>
<dbReference type="Pfam" id="PF13639">
    <property type="entry name" value="zf-RING_2"/>
    <property type="match status" value="1"/>
</dbReference>
<keyword evidence="5" id="KW-1185">Reference proteome</keyword>
<protein>
    <submittedName>
        <fullName evidence="4">Uncharacterized protein</fullName>
    </submittedName>
</protein>
<evidence type="ECO:0000259" key="2">
    <source>
        <dbReference type="PROSITE" id="PS50089"/>
    </source>
</evidence>
<dbReference type="GO" id="GO:0061630">
    <property type="term" value="F:ubiquitin protein ligase activity"/>
    <property type="evidence" value="ECO:0007669"/>
    <property type="project" value="TreeGrafter"/>
</dbReference>
<feature type="domain" description="CTCHY-type" evidence="3">
    <location>
        <begin position="49"/>
        <end position="114"/>
    </location>
</feature>
<keyword evidence="1" id="KW-0479">Metal-binding</keyword>
<dbReference type="InterPro" id="IPR013083">
    <property type="entry name" value="Znf_RING/FYVE/PHD"/>
</dbReference>
<dbReference type="GO" id="GO:0008270">
    <property type="term" value="F:zinc ion binding"/>
    <property type="evidence" value="ECO:0007669"/>
    <property type="project" value="UniProtKB-KW"/>
</dbReference>
<name>A0AAD1XS63_EUPCR</name>
<dbReference type="SMART" id="SM00184">
    <property type="entry name" value="RING"/>
    <property type="match status" value="1"/>
</dbReference>
<dbReference type="Gene3D" id="3.30.40.10">
    <property type="entry name" value="Zinc/RING finger domain, C3HC4 (zinc finger)"/>
    <property type="match status" value="1"/>
</dbReference>
<dbReference type="Gene3D" id="2.20.28.10">
    <property type="match status" value="1"/>
</dbReference>
<dbReference type="InterPro" id="IPR037274">
    <property type="entry name" value="Znf_CHY_sf"/>
</dbReference>
<dbReference type="AlphaFoldDB" id="A0AAD1XS63"/>
<dbReference type="GO" id="GO:0016567">
    <property type="term" value="P:protein ubiquitination"/>
    <property type="evidence" value="ECO:0007669"/>
    <property type="project" value="TreeGrafter"/>
</dbReference>
<accession>A0AAD1XS63</accession>
<dbReference type="Proteomes" id="UP001295684">
    <property type="component" value="Unassembled WGS sequence"/>
</dbReference>
<dbReference type="Pfam" id="PF14599">
    <property type="entry name" value="zinc_ribbon_6"/>
    <property type="match status" value="1"/>
</dbReference>
<comment type="caution">
    <text evidence="4">The sequence shown here is derived from an EMBL/GenBank/DDBJ whole genome shotgun (WGS) entry which is preliminary data.</text>
</comment>
<proteinExistence type="predicted"/>
<organism evidence="4 5">
    <name type="scientific">Euplotes crassus</name>
    <dbReference type="NCBI Taxonomy" id="5936"/>
    <lineage>
        <taxon>Eukaryota</taxon>
        <taxon>Sar</taxon>
        <taxon>Alveolata</taxon>
        <taxon>Ciliophora</taxon>
        <taxon>Intramacronucleata</taxon>
        <taxon>Spirotrichea</taxon>
        <taxon>Hypotrichia</taxon>
        <taxon>Euplotida</taxon>
        <taxon>Euplotidae</taxon>
        <taxon>Moneuplotes</taxon>
    </lineage>
</organism>
<dbReference type="GO" id="GO:0006511">
    <property type="term" value="P:ubiquitin-dependent protein catabolic process"/>
    <property type="evidence" value="ECO:0007669"/>
    <property type="project" value="TreeGrafter"/>
</dbReference>
<evidence type="ECO:0000259" key="3">
    <source>
        <dbReference type="PROSITE" id="PS51270"/>
    </source>
</evidence>
<evidence type="ECO:0000313" key="4">
    <source>
        <dbReference type="EMBL" id="CAI2377883.1"/>
    </source>
</evidence>
<keyword evidence="1" id="KW-0863">Zinc-finger</keyword>
<dbReference type="PANTHER" id="PTHR21319">
    <property type="entry name" value="RING FINGER AND CHY ZINC FINGER DOMAIN-CONTAINING PROTEIN 1"/>
    <property type="match status" value="1"/>
</dbReference>
<dbReference type="InterPro" id="IPR017921">
    <property type="entry name" value="Znf_CTCHY"/>
</dbReference>
<dbReference type="SUPFAM" id="SSF161245">
    <property type="entry name" value="Zinc hairpin stack"/>
    <property type="match status" value="1"/>
</dbReference>
<dbReference type="PROSITE" id="PS50089">
    <property type="entry name" value="ZF_RING_2"/>
    <property type="match status" value="1"/>
</dbReference>
<evidence type="ECO:0000256" key="1">
    <source>
        <dbReference type="PROSITE-ProRule" id="PRU00175"/>
    </source>
</evidence>